<accession>A0A0G0VGN4</accession>
<keyword evidence="1" id="KW-0472">Membrane</keyword>
<reference evidence="2 3" key="1">
    <citation type="journal article" date="2015" name="Nature">
        <title>rRNA introns, odd ribosomes, and small enigmatic genomes across a large radiation of phyla.</title>
        <authorList>
            <person name="Brown C.T."/>
            <person name="Hug L.A."/>
            <person name="Thomas B.C."/>
            <person name="Sharon I."/>
            <person name="Castelle C.J."/>
            <person name="Singh A."/>
            <person name="Wilkins M.J."/>
            <person name="Williams K.H."/>
            <person name="Banfield J.F."/>
        </authorList>
    </citation>
    <scope>NUCLEOTIDE SEQUENCE [LARGE SCALE GENOMIC DNA]</scope>
</reference>
<name>A0A0G0VGN4_9BACT</name>
<organism evidence="2 3">
    <name type="scientific">Candidatus Woesebacteria bacterium GW2011_GWA2_40_7b</name>
    <dbReference type="NCBI Taxonomy" id="1618563"/>
    <lineage>
        <taxon>Bacteria</taxon>
        <taxon>Candidatus Woeseibacteriota</taxon>
    </lineage>
</organism>
<evidence type="ECO:0000256" key="1">
    <source>
        <dbReference type="SAM" id="Phobius"/>
    </source>
</evidence>
<comment type="caution">
    <text evidence="2">The sequence shown here is derived from an EMBL/GenBank/DDBJ whole genome shotgun (WGS) entry which is preliminary data.</text>
</comment>
<sequence>MKNQKGFIIVVLAVLVAIAALAVIGYGFYTKNKSLLIQTGSGSQTPVAVQNKDQNKQAVKTAAPIQNASDLDSVSTSLDSTDTTQLDTQLDLLNSSTSSF</sequence>
<gene>
    <name evidence="2" type="ORF">UU12_C0005G0008</name>
</gene>
<evidence type="ECO:0000313" key="3">
    <source>
        <dbReference type="Proteomes" id="UP000034562"/>
    </source>
</evidence>
<feature type="transmembrane region" description="Helical" evidence="1">
    <location>
        <begin position="6"/>
        <end position="29"/>
    </location>
</feature>
<keyword evidence="1" id="KW-0812">Transmembrane</keyword>
<dbReference type="Proteomes" id="UP000034562">
    <property type="component" value="Unassembled WGS sequence"/>
</dbReference>
<evidence type="ECO:0000313" key="2">
    <source>
        <dbReference type="EMBL" id="KKR71215.1"/>
    </source>
</evidence>
<proteinExistence type="predicted"/>
<dbReference type="AlphaFoldDB" id="A0A0G0VGN4"/>
<keyword evidence="1" id="KW-1133">Transmembrane helix</keyword>
<dbReference type="EMBL" id="LBZK01000005">
    <property type="protein sequence ID" value="KKR71215.1"/>
    <property type="molecule type" value="Genomic_DNA"/>
</dbReference>
<protein>
    <submittedName>
        <fullName evidence="2">Uncharacterized protein</fullName>
    </submittedName>
</protein>